<dbReference type="PANTHER" id="PTHR11070">
    <property type="entry name" value="UVRD / RECB / PCRA DNA HELICASE FAMILY MEMBER"/>
    <property type="match status" value="1"/>
</dbReference>
<dbReference type="PANTHER" id="PTHR11070:SF2">
    <property type="entry name" value="ATP-DEPENDENT DNA HELICASE SRS2"/>
    <property type="match status" value="1"/>
</dbReference>
<dbReference type="EMBL" id="DTDV01000007">
    <property type="protein sequence ID" value="HGK23486.1"/>
    <property type="molecule type" value="Genomic_DNA"/>
</dbReference>
<dbReference type="InterPro" id="IPR000212">
    <property type="entry name" value="DNA_helicase_UvrD/REP"/>
</dbReference>
<dbReference type="AlphaFoldDB" id="A0A7V3ZIA8"/>
<feature type="coiled-coil region" evidence="13">
    <location>
        <begin position="482"/>
        <end position="509"/>
    </location>
</feature>
<sequence>MDFLKELNKEQLEAVLEIERPVLILAGAGSGKTRVITYKIAYLIKNNIAKPENIVALTFTNKAAEEMKKRINNMLGAKDADKVWAGTFHGFGLYLLKNFGKYWSLSPYFVIYDENDQEDLIKDILKDLNRAKDYNARDIKEKISRLKDQLITPQEFSSLISNSFDEIVLEVYKRYEKELRRNNALDFADLLLYSIRLLQEKPAICGFLQDKIEYVLVDEYQDTNKAQYELFKIIVLDKQKFSVVGDDDQSIYSFRGADYQNIFRLEKDFKNLRVIFLTKNYRSTQQILEIANVLIANNDKRYPKELWSDKKDGTYPVLFRALNEEDEANFVARQIKLEVAKGRRWSEIAVLYRTNRQSRSFEEALIRNNIPYKVIGGMSFFDRKEVKDIVAYLNVIYNPNDIVSMKRIINVPRRGIGDATFNMIREYYNKGYSLLEAVKEVSKIKKEVKSFYELWTYLLALKDSLTLRDLISTIINKTNYLSEFENQEKKELENRMENLMELMDFADNFSGKAQDTLGEFLTHLSLTNSKLESTLEEGKVSLITLHSVKGLEFEVVFLVGMEEGILPHYNATTKEEIQEERRLCYVGITRAKEKLYLSYAAKRYSRYQEPSRFLEEIYHLLTVKK</sequence>
<dbReference type="Gene3D" id="3.40.50.300">
    <property type="entry name" value="P-loop containing nucleotide triphosphate hydrolases"/>
    <property type="match status" value="2"/>
</dbReference>
<feature type="domain" description="UvrD-like helicase C-terminal" evidence="15">
    <location>
        <begin position="285"/>
        <end position="550"/>
    </location>
</feature>
<dbReference type="InterPro" id="IPR014017">
    <property type="entry name" value="DNA_helicase_UvrD-like_C"/>
</dbReference>
<dbReference type="Pfam" id="PF00580">
    <property type="entry name" value="UvrD-helicase"/>
    <property type="match status" value="1"/>
</dbReference>
<dbReference type="GO" id="GO:0005524">
    <property type="term" value="F:ATP binding"/>
    <property type="evidence" value="ECO:0007669"/>
    <property type="project" value="UniProtKB-UniRule"/>
</dbReference>
<evidence type="ECO:0000259" key="15">
    <source>
        <dbReference type="PROSITE" id="PS51217"/>
    </source>
</evidence>
<feature type="binding site" evidence="12">
    <location>
        <begin position="26"/>
        <end position="33"/>
    </location>
    <ligand>
        <name>ATP</name>
        <dbReference type="ChEBI" id="CHEBI:30616"/>
    </ligand>
</feature>
<evidence type="ECO:0000256" key="7">
    <source>
        <dbReference type="ARBA" id="ARBA00023235"/>
    </source>
</evidence>
<comment type="catalytic activity">
    <reaction evidence="11">
        <text>ATP + H2O = ADP + phosphate + H(+)</text>
        <dbReference type="Rhea" id="RHEA:13065"/>
        <dbReference type="ChEBI" id="CHEBI:15377"/>
        <dbReference type="ChEBI" id="CHEBI:15378"/>
        <dbReference type="ChEBI" id="CHEBI:30616"/>
        <dbReference type="ChEBI" id="CHEBI:43474"/>
        <dbReference type="ChEBI" id="CHEBI:456216"/>
        <dbReference type="EC" id="5.6.2.4"/>
    </reaction>
</comment>
<dbReference type="InterPro" id="IPR014016">
    <property type="entry name" value="UvrD-like_ATP-bd"/>
</dbReference>
<dbReference type="EC" id="5.6.2.4" evidence="9"/>
<dbReference type="GO" id="GO:0000725">
    <property type="term" value="P:recombinational repair"/>
    <property type="evidence" value="ECO:0007669"/>
    <property type="project" value="TreeGrafter"/>
</dbReference>
<dbReference type="Pfam" id="PF13361">
    <property type="entry name" value="UvrD_C"/>
    <property type="match status" value="1"/>
</dbReference>
<reference evidence="16" key="1">
    <citation type="journal article" date="2020" name="mSystems">
        <title>Genome- and Community-Level Interaction Insights into Carbon Utilization and Element Cycling Functions of Hydrothermarchaeota in Hydrothermal Sediment.</title>
        <authorList>
            <person name="Zhou Z."/>
            <person name="Liu Y."/>
            <person name="Xu W."/>
            <person name="Pan J."/>
            <person name="Luo Z.H."/>
            <person name="Li M."/>
        </authorList>
    </citation>
    <scope>NUCLEOTIDE SEQUENCE [LARGE SCALE GENOMIC DNA]</scope>
    <source>
        <strain evidence="16">SpSt-70</strain>
    </source>
</reference>
<evidence type="ECO:0000256" key="13">
    <source>
        <dbReference type="SAM" id="Coils"/>
    </source>
</evidence>
<dbReference type="Gene3D" id="1.10.10.160">
    <property type="match status" value="1"/>
</dbReference>
<evidence type="ECO:0000256" key="11">
    <source>
        <dbReference type="ARBA" id="ARBA00048988"/>
    </source>
</evidence>
<evidence type="ECO:0000259" key="14">
    <source>
        <dbReference type="PROSITE" id="PS51198"/>
    </source>
</evidence>
<dbReference type="CDD" id="cd18807">
    <property type="entry name" value="SF1_C_UvrD"/>
    <property type="match status" value="1"/>
</dbReference>
<comment type="catalytic activity">
    <reaction evidence="8">
        <text>Couples ATP hydrolysis with the unwinding of duplex DNA by translocating in the 3'-5' direction.</text>
        <dbReference type="EC" id="5.6.2.4"/>
    </reaction>
</comment>
<evidence type="ECO:0000256" key="6">
    <source>
        <dbReference type="ARBA" id="ARBA00023125"/>
    </source>
</evidence>
<keyword evidence="3 12" id="KW-0378">Hydrolase</keyword>
<evidence type="ECO:0000256" key="3">
    <source>
        <dbReference type="ARBA" id="ARBA00022801"/>
    </source>
</evidence>
<proteinExistence type="inferred from homology"/>
<dbReference type="SUPFAM" id="SSF52540">
    <property type="entry name" value="P-loop containing nucleoside triphosphate hydrolases"/>
    <property type="match status" value="1"/>
</dbReference>
<dbReference type="CDD" id="cd17932">
    <property type="entry name" value="DEXQc_UvrD"/>
    <property type="match status" value="1"/>
</dbReference>
<keyword evidence="5 12" id="KW-0067">ATP-binding</keyword>
<comment type="caution">
    <text evidence="16">The sequence shown here is derived from an EMBL/GenBank/DDBJ whole genome shotgun (WGS) entry which is preliminary data.</text>
</comment>
<keyword evidence="6" id="KW-0238">DNA-binding</keyword>
<dbReference type="InterPro" id="IPR013986">
    <property type="entry name" value="DExx_box_DNA_helicase_dom_sf"/>
</dbReference>
<protein>
    <recommendedName>
        <fullName evidence="9">DNA 3'-5' helicase</fullName>
        <ecNumber evidence="9">5.6.2.4</ecNumber>
    </recommendedName>
    <alternativeName>
        <fullName evidence="10">DNA 3'-5' helicase II</fullName>
    </alternativeName>
</protein>
<dbReference type="GO" id="GO:0016787">
    <property type="term" value="F:hydrolase activity"/>
    <property type="evidence" value="ECO:0007669"/>
    <property type="project" value="UniProtKB-UniRule"/>
</dbReference>
<comment type="similarity">
    <text evidence="1">Belongs to the helicase family. UvrD subfamily.</text>
</comment>
<dbReference type="GO" id="GO:0033202">
    <property type="term" value="C:DNA helicase complex"/>
    <property type="evidence" value="ECO:0007669"/>
    <property type="project" value="TreeGrafter"/>
</dbReference>
<dbReference type="FunFam" id="1.10.10.160:FF:000001">
    <property type="entry name" value="ATP-dependent DNA helicase"/>
    <property type="match status" value="1"/>
</dbReference>
<dbReference type="GO" id="GO:0009314">
    <property type="term" value="P:response to radiation"/>
    <property type="evidence" value="ECO:0007669"/>
    <property type="project" value="UniProtKB-ARBA"/>
</dbReference>
<evidence type="ECO:0000256" key="8">
    <source>
        <dbReference type="ARBA" id="ARBA00034617"/>
    </source>
</evidence>
<accession>A0A7V3ZIA8</accession>
<evidence type="ECO:0000256" key="12">
    <source>
        <dbReference type="PROSITE-ProRule" id="PRU00560"/>
    </source>
</evidence>
<keyword evidence="13" id="KW-0175">Coiled coil</keyword>
<keyword evidence="2 12" id="KW-0547">Nucleotide-binding</keyword>
<evidence type="ECO:0000256" key="10">
    <source>
        <dbReference type="ARBA" id="ARBA00034923"/>
    </source>
</evidence>
<dbReference type="GO" id="GO:0043138">
    <property type="term" value="F:3'-5' DNA helicase activity"/>
    <property type="evidence" value="ECO:0007669"/>
    <property type="project" value="UniProtKB-EC"/>
</dbReference>
<evidence type="ECO:0000256" key="4">
    <source>
        <dbReference type="ARBA" id="ARBA00022806"/>
    </source>
</evidence>
<evidence type="ECO:0000256" key="1">
    <source>
        <dbReference type="ARBA" id="ARBA00009922"/>
    </source>
</evidence>
<evidence type="ECO:0000256" key="5">
    <source>
        <dbReference type="ARBA" id="ARBA00022840"/>
    </source>
</evidence>
<name>A0A7V3ZIA8_DICTH</name>
<dbReference type="GO" id="GO:0003677">
    <property type="term" value="F:DNA binding"/>
    <property type="evidence" value="ECO:0007669"/>
    <property type="project" value="UniProtKB-KW"/>
</dbReference>
<gene>
    <name evidence="16" type="ORF">ENU78_03385</name>
</gene>
<dbReference type="GO" id="GO:0005829">
    <property type="term" value="C:cytosol"/>
    <property type="evidence" value="ECO:0007669"/>
    <property type="project" value="TreeGrafter"/>
</dbReference>
<evidence type="ECO:0000256" key="2">
    <source>
        <dbReference type="ARBA" id="ARBA00022741"/>
    </source>
</evidence>
<dbReference type="Gene3D" id="1.10.486.10">
    <property type="entry name" value="PCRA, domain 4"/>
    <property type="match status" value="1"/>
</dbReference>
<dbReference type="PROSITE" id="PS51217">
    <property type="entry name" value="UVRD_HELICASE_CTER"/>
    <property type="match status" value="1"/>
</dbReference>
<keyword evidence="7" id="KW-0413">Isomerase</keyword>
<keyword evidence="4 12" id="KW-0347">Helicase</keyword>
<feature type="domain" description="UvrD-like helicase ATP-binding" evidence="14">
    <location>
        <begin position="5"/>
        <end position="284"/>
    </location>
</feature>
<organism evidence="16">
    <name type="scientific">Dictyoglomus thermophilum</name>
    <dbReference type="NCBI Taxonomy" id="14"/>
    <lineage>
        <taxon>Bacteria</taxon>
        <taxon>Pseudomonadati</taxon>
        <taxon>Dictyoglomota</taxon>
        <taxon>Dictyoglomia</taxon>
        <taxon>Dictyoglomales</taxon>
        <taxon>Dictyoglomaceae</taxon>
        <taxon>Dictyoglomus</taxon>
    </lineage>
</organism>
<dbReference type="InterPro" id="IPR027417">
    <property type="entry name" value="P-loop_NTPase"/>
</dbReference>
<dbReference type="PROSITE" id="PS51198">
    <property type="entry name" value="UVRD_HELICASE_ATP_BIND"/>
    <property type="match status" value="1"/>
</dbReference>
<evidence type="ECO:0000256" key="9">
    <source>
        <dbReference type="ARBA" id="ARBA00034808"/>
    </source>
</evidence>
<dbReference type="RefSeq" id="WP_149122920.1">
    <property type="nucleotide sequence ID" value="NZ_VTFL01000004.1"/>
</dbReference>
<evidence type="ECO:0000313" key="16">
    <source>
        <dbReference type="EMBL" id="HGK23486.1"/>
    </source>
</evidence>